<gene>
    <name evidence="4" type="ORF">KSU1_B0146</name>
</gene>
<dbReference type="STRING" id="247490.KSU1_B0146"/>
<dbReference type="GO" id="GO:0031411">
    <property type="term" value="C:gas vesicle"/>
    <property type="evidence" value="ECO:0007669"/>
    <property type="project" value="UniProtKB-SubCell"/>
</dbReference>
<dbReference type="InterPro" id="IPR000638">
    <property type="entry name" value="Gas-vesicle_GvpA-like"/>
</dbReference>
<comment type="caution">
    <text evidence="4">The sequence shown here is derived from an EMBL/GenBank/DDBJ whole genome shotgun (WGS) entry which is preliminary data.</text>
</comment>
<accession>I3IH08</accession>
<dbReference type="EMBL" id="BAFH01000002">
    <property type="protein sequence ID" value="GAB61003.1"/>
    <property type="molecule type" value="Genomic_DNA"/>
</dbReference>
<name>I3IH08_9BACT</name>
<keyword evidence="5" id="KW-1185">Reference proteome</keyword>
<organism evidence="4 5">
    <name type="scientific">Candidatus Jettenia caeni</name>
    <dbReference type="NCBI Taxonomy" id="247490"/>
    <lineage>
        <taxon>Bacteria</taxon>
        <taxon>Pseudomonadati</taxon>
        <taxon>Planctomycetota</taxon>
        <taxon>Candidatus Brocadiia</taxon>
        <taxon>Candidatus Brocadiales</taxon>
        <taxon>Candidatus Brocadiaceae</taxon>
        <taxon>Candidatus Jettenia</taxon>
    </lineage>
</organism>
<comment type="subcellular location">
    <subcellularLocation>
        <location evidence="2">Gas vesicle</location>
    </subcellularLocation>
</comment>
<sequence>MDILKNLFKLFHKVFSMLRERFFLITDPELPPPHPSPFQGEGMGEGELRQGNDQIQNQPWVHLSAEEKELIEKRTEGLATPSFLENQHISLCETLDRVLNTGVVIHGDITISVANIDLIYIGLKALLTSVETARQAQSESSAQRFNRETYK</sequence>
<evidence type="ECO:0000256" key="2">
    <source>
        <dbReference type="ARBA" id="ARBA00035108"/>
    </source>
</evidence>
<dbReference type="GO" id="GO:0005198">
    <property type="term" value="F:structural molecule activity"/>
    <property type="evidence" value="ECO:0007669"/>
    <property type="project" value="InterPro"/>
</dbReference>
<evidence type="ECO:0000256" key="1">
    <source>
        <dbReference type="ARBA" id="ARBA00022987"/>
    </source>
</evidence>
<reference evidence="4 5" key="1">
    <citation type="journal article" date="2012" name="FEBS Lett.">
        <title>Anammox organism KSU-1 expresses a NirK-type copper-containing nitrite reductase instead of a NirS-type with cytochrome cd1.</title>
        <authorList>
            <person name="Hira D."/>
            <person name="Toh H."/>
            <person name="Migita C.T."/>
            <person name="Okubo H."/>
            <person name="Nishiyama T."/>
            <person name="Hattori M."/>
            <person name="Furukawa K."/>
            <person name="Fujii T."/>
        </authorList>
    </citation>
    <scope>NUCLEOTIDE SEQUENCE [LARGE SCALE GENOMIC DNA]</scope>
</reference>
<evidence type="ECO:0000256" key="3">
    <source>
        <dbReference type="ARBA" id="ARBA00035646"/>
    </source>
</evidence>
<comment type="similarity">
    <text evidence="3">Belongs to the gas vesicle GvpA family.</text>
</comment>
<dbReference type="Pfam" id="PF00741">
    <property type="entry name" value="Gas_vesicle"/>
    <property type="match status" value="1"/>
</dbReference>
<dbReference type="Proteomes" id="UP000002985">
    <property type="component" value="Unassembled WGS sequence"/>
</dbReference>
<proteinExistence type="inferred from homology"/>
<dbReference type="InterPro" id="IPR050530">
    <property type="entry name" value="GvpA"/>
</dbReference>
<dbReference type="PANTHER" id="PTHR35344:SF4">
    <property type="entry name" value="GAS VESICLE PROTEIN A1"/>
    <property type="match status" value="1"/>
</dbReference>
<dbReference type="eggNOG" id="ENOG5030UIY">
    <property type="taxonomic scope" value="Bacteria"/>
</dbReference>
<protein>
    <submittedName>
        <fullName evidence="4">Gas vesicle protein</fullName>
    </submittedName>
</protein>
<dbReference type="PANTHER" id="PTHR35344">
    <property type="entry name" value="GAS VESICLE STRUCTURAL PROTEIN 2-RELATED"/>
    <property type="match status" value="1"/>
</dbReference>
<evidence type="ECO:0000313" key="5">
    <source>
        <dbReference type="Proteomes" id="UP000002985"/>
    </source>
</evidence>
<keyword evidence="1" id="KW-0304">Gas vesicle</keyword>
<evidence type="ECO:0000313" key="4">
    <source>
        <dbReference type="EMBL" id="GAB61003.1"/>
    </source>
</evidence>
<dbReference type="AlphaFoldDB" id="I3IH08"/>
<dbReference type="GO" id="GO:0012506">
    <property type="term" value="C:vesicle membrane"/>
    <property type="evidence" value="ECO:0007669"/>
    <property type="project" value="InterPro"/>
</dbReference>